<organism evidence="3 4">
    <name type="scientific">Cytospora schulzeri</name>
    <dbReference type="NCBI Taxonomy" id="448051"/>
    <lineage>
        <taxon>Eukaryota</taxon>
        <taxon>Fungi</taxon>
        <taxon>Dikarya</taxon>
        <taxon>Ascomycota</taxon>
        <taxon>Pezizomycotina</taxon>
        <taxon>Sordariomycetes</taxon>
        <taxon>Sordariomycetidae</taxon>
        <taxon>Diaporthales</taxon>
        <taxon>Cytosporaceae</taxon>
        <taxon>Cytospora</taxon>
    </lineage>
</organism>
<protein>
    <recommendedName>
        <fullName evidence="2">TauD/TfdA-like domain-containing protein</fullName>
    </recommendedName>
</protein>
<evidence type="ECO:0000256" key="1">
    <source>
        <dbReference type="ARBA" id="ARBA00023002"/>
    </source>
</evidence>
<dbReference type="PANTHER" id="PTHR10696">
    <property type="entry name" value="GAMMA-BUTYROBETAINE HYDROXYLASE-RELATED"/>
    <property type="match status" value="1"/>
</dbReference>
<comment type="caution">
    <text evidence="3">The sequence shown here is derived from an EMBL/GenBank/DDBJ whole genome shotgun (WGS) entry which is preliminary data.</text>
</comment>
<dbReference type="OrthoDB" id="408743at2759"/>
<keyword evidence="4" id="KW-1185">Reference proteome</keyword>
<gene>
    <name evidence="3" type="ORF">VMCG_08480</name>
</gene>
<reference evidence="3 4" key="1">
    <citation type="submission" date="2015-09" db="EMBL/GenBank/DDBJ databases">
        <title>Host preference determinants of Valsa canker pathogens revealed by comparative genomics.</title>
        <authorList>
            <person name="Yin Z."/>
            <person name="Huang L."/>
        </authorList>
    </citation>
    <scope>NUCLEOTIDE SEQUENCE [LARGE SCALE GENOMIC DNA]</scope>
    <source>
        <strain evidence="3 4">03-1</strain>
    </source>
</reference>
<sequence>MSTIPDLTPAKVSQLPSQKQFSIDGATISFPLVLTPGDPEPETLTTAFISTDAVADWITRNQTQLVELAKTHGAILFRDFCPPISTAADFDAVCKAFGLAEFPYIGGAAPRTVITGSVFTANESPADQLIPFHHEMAQSRTHPGVLFFFCLKAPQEGGETPIVLSNLVYERIKNEFPEFVAELEDKGVRYVRYLPEEDDPSSAIGRGWKSTFAVQEKEDAERVGTEMGMELEWLEGNVLKTTTAVIPATKTDVRTGKTSWFNSIVAAFTGWKDKRNDPYKAVVFGDGKSLDASVLGRCQEIMNELAVAFEWKRGDVLMVDNWVTLHSRNSFKGERIVYASLWK</sequence>
<dbReference type="SUPFAM" id="SSF51197">
    <property type="entry name" value="Clavaminate synthase-like"/>
    <property type="match status" value="1"/>
</dbReference>
<evidence type="ECO:0000313" key="3">
    <source>
        <dbReference type="EMBL" id="ROV95413.1"/>
    </source>
</evidence>
<accession>A0A423VWM4</accession>
<evidence type="ECO:0000313" key="4">
    <source>
        <dbReference type="Proteomes" id="UP000283895"/>
    </source>
</evidence>
<proteinExistence type="predicted"/>
<dbReference type="PANTHER" id="PTHR10696:SF21">
    <property type="entry name" value="TAUD_TFDA-LIKE DOMAIN-CONTAINING PROTEIN"/>
    <property type="match status" value="1"/>
</dbReference>
<dbReference type="InterPro" id="IPR050411">
    <property type="entry name" value="AlphaKG_dependent_hydroxylases"/>
</dbReference>
<dbReference type="InterPro" id="IPR042098">
    <property type="entry name" value="TauD-like_sf"/>
</dbReference>
<dbReference type="Pfam" id="PF02668">
    <property type="entry name" value="TauD"/>
    <property type="match status" value="1"/>
</dbReference>
<evidence type="ECO:0000259" key="2">
    <source>
        <dbReference type="Pfam" id="PF02668"/>
    </source>
</evidence>
<name>A0A423VWM4_9PEZI</name>
<dbReference type="InterPro" id="IPR003819">
    <property type="entry name" value="TauD/TfdA-like"/>
</dbReference>
<feature type="domain" description="TauD/TfdA-like" evidence="2">
    <location>
        <begin position="52"/>
        <end position="337"/>
    </location>
</feature>
<dbReference type="STRING" id="356882.A0A423VWM4"/>
<keyword evidence="1" id="KW-0560">Oxidoreductase</keyword>
<dbReference type="AlphaFoldDB" id="A0A423VWM4"/>
<dbReference type="Gene3D" id="3.60.130.10">
    <property type="entry name" value="Clavaminate synthase-like"/>
    <property type="match status" value="1"/>
</dbReference>
<dbReference type="Proteomes" id="UP000283895">
    <property type="component" value="Unassembled WGS sequence"/>
</dbReference>
<dbReference type="GO" id="GO:0016491">
    <property type="term" value="F:oxidoreductase activity"/>
    <property type="evidence" value="ECO:0007669"/>
    <property type="project" value="UniProtKB-KW"/>
</dbReference>
<dbReference type="EMBL" id="LKEA01000036">
    <property type="protein sequence ID" value="ROV95413.1"/>
    <property type="molecule type" value="Genomic_DNA"/>
</dbReference>